<dbReference type="GO" id="GO:0004640">
    <property type="term" value="F:phosphoribosylanthranilate isomerase activity"/>
    <property type="evidence" value="ECO:0007669"/>
    <property type="project" value="UniProtKB-EC"/>
</dbReference>
<gene>
    <name evidence="9" type="primary">trpF</name>
    <name evidence="11" type="ORF">Q8947_05020</name>
</gene>
<evidence type="ECO:0000313" key="12">
    <source>
        <dbReference type="Proteomes" id="UP001232156"/>
    </source>
</evidence>
<comment type="catalytic activity">
    <reaction evidence="1 9">
        <text>N-(5-phospho-beta-D-ribosyl)anthranilate = 1-(2-carboxyphenylamino)-1-deoxy-D-ribulose 5-phosphate</text>
        <dbReference type="Rhea" id="RHEA:21540"/>
        <dbReference type="ChEBI" id="CHEBI:18277"/>
        <dbReference type="ChEBI" id="CHEBI:58613"/>
        <dbReference type="EC" id="5.3.1.24"/>
    </reaction>
</comment>
<evidence type="ECO:0000259" key="10">
    <source>
        <dbReference type="Pfam" id="PF00697"/>
    </source>
</evidence>
<keyword evidence="8 9" id="KW-0413">Isomerase</keyword>
<keyword evidence="5 9" id="KW-0028">Amino-acid biosynthesis</keyword>
<feature type="domain" description="N-(5'phosphoribosyl) anthranilate isomerase (PRAI)" evidence="10">
    <location>
        <begin position="8"/>
        <end position="210"/>
    </location>
</feature>
<comment type="pathway">
    <text evidence="2 9">Amino-acid biosynthesis; L-tryptophan biosynthesis; L-tryptophan from chorismate: step 3/5.</text>
</comment>
<sequence length="221" mass="23842">MSGRTRIKLCGFTRAEDIQAAVAAGVDALGMIFFSKSQRAVTIAQAQALRQQIPAFVDLVALFVNPDPAYVQEVIEAVSPDLLQFHGNESPQDCERYGKRYIRAFRVGSPGLDTREDVLAECREYASASAWLFDSHSAAYGGSGHGFDHSLLASVVTASDARPMILAGGLTPENVGDGIRRLRPYAVDVSTGIEVSPGVKSPEKIDAFVRAVQIETQKLND</sequence>
<keyword evidence="6 9" id="KW-0822">Tryptophan biosynthesis</keyword>
<evidence type="ECO:0000313" key="11">
    <source>
        <dbReference type="EMBL" id="MDR4125346.1"/>
    </source>
</evidence>
<evidence type="ECO:0000256" key="8">
    <source>
        <dbReference type="ARBA" id="ARBA00023235"/>
    </source>
</evidence>
<evidence type="ECO:0000256" key="1">
    <source>
        <dbReference type="ARBA" id="ARBA00001164"/>
    </source>
</evidence>
<comment type="caution">
    <text evidence="11">The sequence shown here is derived from an EMBL/GenBank/DDBJ whole genome shotgun (WGS) entry which is preliminary data.</text>
</comment>
<evidence type="ECO:0000256" key="4">
    <source>
        <dbReference type="ARBA" id="ARBA00022272"/>
    </source>
</evidence>
<evidence type="ECO:0000256" key="9">
    <source>
        <dbReference type="HAMAP-Rule" id="MF_00135"/>
    </source>
</evidence>
<evidence type="ECO:0000256" key="7">
    <source>
        <dbReference type="ARBA" id="ARBA00023141"/>
    </source>
</evidence>
<dbReference type="HAMAP" id="MF_00135">
    <property type="entry name" value="PRAI"/>
    <property type="match status" value="1"/>
</dbReference>
<dbReference type="InterPro" id="IPR011060">
    <property type="entry name" value="RibuloseP-bd_barrel"/>
</dbReference>
<dbReference type="PANTHER" id="PTHR42894:SF1">
    <property type="entry name" value="N-(5'-PHOSPHORIBOSYL)ANTHRANILATE ISOMERASE"/>
    <property type="match status" value="1"/>
</dbReference>
<dbReference type="EC" id="5.3.1.24" evidence="3 9"/>
<evidence type="ECO:0000256" key="3">
    <source>
        <dbReference type="ARBA" id="ARBA00012572"/>
    </source>
</evidence>
<organism evidence="11 12">
    <name type="scientific">Yanghanlia caeni</name>
    <dbReference type="NCBI Taxonomy" id="3064283"/>
    <lineage>
        <taxon>Bacteria</taxon>
        <taxon>Pseudomonadati</taxon>
        <taxon>Pseudomonadota</taxon>
        <taxon>Betaproteobacteria</taxon>
        <taxon>Burkholderiales</taxon>
        <taxon>Alcaligenaceae</taxon>
        <taxon>Yanghanlia</taxon>
    </lineage>
</organism>
<dbReference type="PANTHER" id="PTHR42894">
    <property type="entry name" value="N-(5'-PHOSPHORIBOSYL)ANTHRANILATE ISOMERASE"/>
    <property type="match status" value="1"/>
</dbReference>
<evidence type="ECO:0000256" key="6">
    <source>
        <dbReference type="ARBA" id="ARBA00022822"/>
    </source>
</evidence>
<dbReference type="Gene3D" id="3.20.20.70">
    <property type="entry name" value="Aldolase class I"/>
    <property type="match status" value="1"/>
</dbReference>
<protein>
    <recommendedName>
        <fullName evidence="4 9">N-(5'-phosphoribosyl)anthranilate isomerase</fullName>
        <shortName evidence="9">PRAI</shortName>
        <ecNumber evidence="3 9">5.3.1.24</ecNumber>
    </recommendedName>
</protein>
<accession>A0ABU1D4Q0</accession>
<comment type="similarity">
    <text evidence="9">Belongs to the TrpF family.</text>
</comment>
<dbReference type="EMBL" id="JAUZQE010000008">
    <property type="protein sequence ID" value="MDR4125346.1"/>
    <property type="molecule type" value="Genomic_DNA"/>
</dbReference>
<dbReference type="CDD" id="cd00405">
    <property type="entry name" value="PRAI"/>
    <property type="match status" value="1"/>
</dbReference>
<keyword evidence="12" id="KW-1185">Reference proteome</keyword>
<keyword evidence="7 9" id="KW-0057">Aromatic amino acid biosynthesis</keyword>
<evidence type="ECO:0000256" key="5">
    <source>
        <dbReference type="ARBA" id="ARBA00022605"/>
    </source>
</evidence>
<dbReference type="Pfam" id="PF00697">
    <property type="entry name" value="PRAI"/>
    <property type="match status" value="1"/>
</dbReference>
<name>A0ABU1D4Q0_9BURK</name>
<evidence type="ECO:0000256" key="2">
    <source>
        <dbReference type="ARBA" id="ARBA00004664"/>
    </source>
</evidence>
<dbReference type="Proteomes" id="UP001232156">
    <property type="component" value="Unassembled WGS sequence"/>
</dbReference>
<dbReference type="NCBIfam" id="NF002298">
    <property type="entry name" value="PRK01222.1-4"/>
    <property type="match status" value="1"/>
</dbReference>
<dbReference type="RefSeq" id="WP_165276707.1">
    <property type="nucleotide sequence ID" value="NZ_JAUZQE010000008.1"/>
</dbReference>
<dbReference type="InterPro" id="IPR013785">
    <property type="entry name" value="Aldolase_TIM"/>
</dbReference>
<dbReference type="SUPFAM" id="SSF51366">
    <property type="entry name" value="Ribulose-phoshate binding barrel"/>
    <property type="match status" value="1"/>
</dbReference>
<reference evidence="11 12" key="1">
    <citation type="submission" date="2023-08" db="EMBL/GenBank/DDBJ databases">
        <title>Alcaligenaceae gen. nov., a novel taxon isolated from the sludge of Yixing Pesticide Factory.</title>
        <authorList>
            <person name="Ruan L."/>
        </authorList>
    </citation>
    <scope>NUCLEOTIDE SEQUENCE [LARGE SCALE GENOMIC DNA]</scope>
    <source>
        <strain evidence="11 12">LG-2</strain>
    </source>
</reference>
<proteinExistence type="inferred from homology"/>
<dbReference type="InterPro" id="IPR001240">
    <property type="entry name" value="PRAI_dom"/>
</dbReference>
<dbReference type="InterPro" id="IPR044643">
    <property type="entry name" value="TrpF_fam"/>
</dbReference>